<comment type="caution">
    <text evidence="2">The sequence shown here is derived from an EMBL/GenBank/DDBJ whole genome shotgun (WGS) entry which is preliminary data.</text>
</comment>
<dbReference type="Pfam" id="PF13683">
    <property type="entry name" value="rve_3"/>
    <property type="match status" value="1"/>
</dbReference>
<dbReference type="EMBL" id="LAZR01052352">
    <property type="protein sequence ID" value="KKK83163.1"/>
    <property type="molecule type" value="Genomic_DNA"/>
</dbReference>
<name>A0A0F8YP07_9ZZZZ</name>
<dbReference type="InterPro" id="IPR001584">
    <property type="entry name" value="Integrase_cat-core"/>
</dbReference>
<proteinExistence type="predicted"/>
<organism evidence="2">
    <name type="scientific">marine sediment metagenome</name>
    <dbReference type="NCBI Taxonomy" id="412755"/>
    <lineage>
        <taxon>unclassified sequences</taxon>
        <taxon>metagenomes</taxon>
        <taxon>ecological metagenomes</taxon>
    </lineage>
</organism>
<dbReference type="InterPro" id="IPR036397">
    <property type="entry name" value="RNaseH_sf"/>
</dbReference>
<protein>
    <recommendedName>
        <fullName evidence="1">Integrase catalytic domain-containing protein</fullName>
    </recommendedName>
</protein>
<dbReference type="SUPFAM" id="SSF53098">
    <property type="entry name" value="Ribonuclease H-like"/>
    <property type="match status" value="1"/>
</dbReference>
<dbReference type="GO" id="GO:0015074">
    <property type="term" value="P:DNA integration"/>
    <property type="evidence" value="ECO:0007669"/>
    <property type="project" value="InterPro"/>
</dbReference>
<evidence type="ECO:0000313" key="2">
    <source>
        <dbReference type="EMBL" id="KKK83163.1"/>
    </source>
</evidence>
<dbReference type="AlphaFoldDB" id="A0A0F8YP07"/>
<dbReference type="Gene3D" id="3.30.420.10">
    <property type="entry name" value="Ribonuclease H-like superfamily/Ribonuclease H"/>
    <property type="match status" value="1"/>
</dbReference>
<dbReference type="GO" id="GO:0003676">
    <property type="term" value="F:nucleic acid binding"/>
    <property type="evidence" value="ECO:0007669"/>
    <property type="project" value="InterPro"/>
</dbReference>
<sequence length="180" mass="20956">DFFSIELLTTRGLVRCMVLFVIEYSTRRVHIAGVKTNPDGQWMKQVAKNLTDMEDGFLSGKRYLIMDRDTKFSDAFRKILEDEGVQSVRLPPRSPNLNAHLERFFRSLKTECLAKMIFFGEKSLRNAVRQFLDHYHAQRNHQSLGNRLIEPGEEVGRSKGDIQCHERLGGLLRYYYRDAA</sequence>
<feature type="non-terminal residue" evidence="2">
    <location>
        <position position="1"/>
    </location>
</feature>
<reference evidence="2" key="1">
    <citation type="journal article" date="2015" name="Nature">
        <title>Complex archaea that bridge the gap between prokaryotes and eukaryotes.</title>
        <authorList>
            <person name="Spang A."/>
            <person name="Saw J.H."/>
            <person name="Jorgensen S.L."/>
            <person name="Zaremba-Niedzwiedzka K."/>
            <person name="Martijn J."/>
            <person name="Lind A.E."/>
            <person name="van Eijk R."/>
            <person name="Schleper C."/>
            <person name="Guy L."/>
            <person name="Ettema T.J."/>
        </authorList>
    </citation>
    <scope>NUCLEOTIDE SEQUENCE</scope>
</reference>
<gene>
    <name evidence="2" type="ORF">LCGC14_2796130</name>
</gene>
<dbReference type="PROSITE" id="PS50994">
    <property type="entry name" value="INTEGRASE"/>
    <property type="match status" value="1"/>
</dbReference>
<feature type="domain" description="Integrase catalytic" evidence="1">
    <location>
        <begin position="1"/>
        <end position="159"/>
    </location>
</feature>
<evidence type="ECO:0000259" key="1">
    <source>
        <dbReference type="PROSITE" id="PS50994"/>
    </source>
</evidence>
<dbReference type="InterPro" id="IPR012337">
    <property type="entry name" value="RNaseH-like_sf"/>
</dbReference>
<accession>A0A0F8YP07</accession>